<feature type="region of interest" description="Disordered" evidence="1">
    <location>
        <begin position="28"/>
        <end position="76"/>
    </location>
</feature>
<sequence>MDRVILILTVRLWDSGVARILHRDDQITEQQTERQPKHTTTNIETTKAQNDQHKDNENTERPTERRPKQQQTETTKTQNDQQLCLYALLQIYKHYWLVDFVLSPPPLSISTAHSGPIGHVVKVWIRDVGSSVYLYRRRTDRMWLNDLCFVFITPLSHTRKLTIRKITWFYGE</sequence>
<proteinExistence type="predicted"/>
<name>A0AAD9UD17_RIDPI</name>
<gene>
    <name evidence="2" type="ORF">NP493_251g00024</name>
</gene>
<evidence type="ECO:0000313" key="3">
    <source>
        <dbReference type="Proteomes" id="UP001209878"/>
    </source>
</evidence>
<keyword evidence="3" id="KW-1185">Reference proteome</keyword>
<reference evidence="2" key="1">
    <citation type="journal article" date="2023" name="Mol. Biol. Evol.">
        <title>Third-Generation Sequencing Reveals the Adaptive Role of the Epigenome in Three Deep-Sea Polychaetes.</title>
        <authorList>
            <person name="Perez M."/>
            <person name="Aroh O."/>
            <person name="Sun Y."/>
            <person name="Lan Y."/>
            <person name="Juniper S.K."/>
            <person name="Young C.R."/>
            <person name="Angers B."/>
            <person name="Qian P.Y."/>
        </authorList>
    </citation>
    <scope>NUCLEOTIDE SEQUENCE</scope>
    <source>
        <strain evidence="2">R07B-5</strain>
    </source>
</reference>
<dbReference type="AlphaFoldDB" id="A0AAD9UD17"/>
<accession>A0AAD9UD17</accession>
<feature type="compositionally biased region" description="Polar residues" evidence="1">
    <location>
        <begin position="38"/>
        <end position="49"/>
    </location>
</feature>
<evidence type="ECO:0000256" key="1">
    <source>
        <dbReference type="SAM" id="MobiDB-lite"/>
    </source>
</evidence>
<protein>
    <submittedName>
        <fullName evidence="2">Uncharacterized protein</fullName>
    </submittedName>
</protein>
<organism evidence="2 3">
    <name type="scientific">Ridgeia piscesae</name>
    <name type="common">Tubeworm</name>
    <dbReference type="NCBI Taxonomy" id="27915"/>
    <lineage>
        <taxon>Eukaryota</taxon>
        <taxon>Metazoa</taxon>
        <taxon>Spiralia</taxon>
        <taxon>Lophotrochozoa</taxon>
        <taxon>Annelida</taxon>
        <taxon>Polychaeta</taxon>
        <taxon>Sedentaria</taxon>
        <taxon>Canalipalpata</taxon>
        <taxon>Sabellida</taxon>
        <taxon>Siboglinidae</taxon>
        <taxon>Ridgeia</taxon>
    </lineage>
</organism>
<comment type="caution">
    <text evidence="2">The sequence shown here is derived from an EMBL/GenBank/DDBJ whole genome shotgun (WGS) entry which is preliminary data.</text>
</comment>
<evidence type="ECO:0000313" key="2">
    <source>
        <dbReference type="EMBL" id="KAK2184820.1"/>
    </source>
</evidence>
<feature type="compositionally biased region" description="Basic and acidic residues" evidence="1">
    <location>
        <begin position="50"/>
        <end position="67"/>
    </location>
</feature>
<dbReference type="Proteomes" id="UP001209878">
    <property type="component" value="Unassembled WGS sequence"/>
</dbReference>
<dbReference type="EMBL" id="JAODUO010000251">
    <property type="protein sequence ID" value="KAK2184820.1"/>
    <property type="molecule type" value="Genomic_DNA"/>
</dbReference>